<dbReference type="Proteomes" id="UP001054945">
    <property type="component" value="Unassembled WGS sequence"/>
</dbReference>
<protein>
    <submittedName>
        <fullName evidence="1">Uncharacterized protein</fullName>
    </submittedName>
</protein>
<keyword evidence="2" id="KW-1185">Reference proteome</keyword>
<accession>A0AAV4M4H6</accession>
<proteinExistence type="predicted"/>
<name>A0AAV4M4H6_CAEEX</name>
<evidence type="ECO:0000313" key="2">
    <source>
        <dbReference type="Proteomes" id="UP001054945"/>
    </source>
</evidence>
<dbReference type="AlphaFoldDB" id="A0AAV4M4H6"/>
<gene>
    <name evidence="1" type="ORF">CEXT_454551</name>
</gene>
<reference evidence="1 2" key="1">
    <citation type="submission" date="2021-06" db="EMBL/GenBank/DDBJ databases">
        <title>Caerostris extrusa draft genome.</title>
        <authorList>
            <person name="Kono N."/>
            <person name="Arakawa K."/>
        </authorList>
    </citation>
    <scope>NUCLEOTIDE SEQUENCE [LARGE SCALE GENOMIC DNA]</scope>
</reference>
<evidence type="ECO:0000313" key="1">
    <source>
        <dbReference type="EMBL" id="GIX66735.1"/>
    </source>
</evidence>
<dbReference type="EMBL" id="BPLR01019337">
    <property type="protein sequence ID" value="GIX66735.1"/>
    <property type="molecule type" value="Genomic_DNA"/>
</dbReference>
<sequence length="114" mass="12675">MEGQSASSRPSGPKIWLLELPVFIVGKSPSDRYTTLREATQGFVFVKSETLLSPVKELETNATRNIIVLKPFATAVSDDRSNEFPTEFFAVTVEWRDPGNTRQCSGPWLSPQSV</sequence>
<comment type="caution">
    <text evidence="1">The sequence shown here is derived from an EMBL/GenBank/DDBJ whole genome shotgun (WGS) entry which is preliminary data.</text>
</comment>
<organism evidence="1 2">
    <name type="scientific">Caerostris extrusa</name>
    <name type="common">Bark spider</name>
    <name type="synonym">Caerostris bankana</name>
    <dbReference type="NCBI Taxonomy" id="172846"/>
    <lineage>
        <taxon>Eukaryota</taxon>
        <taxon>Metazoa</taxon>
        <taxon>Ecdysozoa</taxon>
        <taxon>Arthropoda</taxon>
        <taxon>Chelicerata</taxon>
        <taxon>Arachnida</taxon>
        <taxon>Araneae</taxon>
        <taxon>Araneomorphae</taxon>
        <taxon>Entelegynae</taxon>
        <taxon>Araneoidea</taxon>
        <taxon>Araneidae</taxon>
        <taxon>Caerostris</taxon>
    </lineage>
</organism>